<evidence type="ECO:0000313" key="3">
    <source>
        <dbReference type="Proteomes" id="UP000028504"/>
    </source>
</evidence>
<organism evidence="2 3">
    <name type="scientific">Corynebacterium atypicum</name>
    <dbReference type="NCBI Taxonomy" id="191610"/>
    <lineage>
        <taxon>Bacteria</taxon>
        <taxon>Bacillati</taxon>
        <taxon>Actinomycetota</taxon>
        <taxon>Actinomycetes</taxon>
        <taxon>Mycobacteriales</taxon>
        <taxon>Corynebacteriaceae</taxon>
        <taxon>Corynebacterium</taxon>
    </lineage>
</organism>
<reference evidence="2 3" key="1">
    <citation type="submission" date="2014-07" db="EMBL/GenBank/DDBJ databases">
        <title>Complete genome sequence of Corynebacterium atypicum DSM 44849: identifiction of the mycolic acid biosynthesis genes.</title>
        <authorList>
            <person name="Tippelt A."/>
            <person name="Mollmann S."/>
            <person name="Albersmeier A."/>
            <person name="Jaenicke S."/>
            <person name="Ruckert C."/>
            <person name="Tauch A."/>
        </authorList>
    </citation>
    <scope>NUCLEOTIDE SEQUENCE [LARGE SCALE GENOMIC DNA]</scope>
    <source>
        <strain evidence="2 3">R2070</strain>
    </source>
</reference>
<dbReference type="Proteomes" id="UP000028504">
    <property type="component" value="Chromosome"/>
</dbReference>
<feature type="transmembrane region" description="Helical" evidence="1">
    <location>
        <begin position="111"/>
        <end position="130"/>
    </location>
</feature>
<proteinExistence type="predicted"/>
<name>A0ABM5QL09_9CORY</name>
<feature type="transmembrane region" description="Helical" evidence="1">
    <location>
        <begin position="198"/>
        <end position="221"/>
    </location>
</feature>
<feature type="transmembrane region" description="Helical" evidence="1">
    <location>
        <begin position="142"/>
        <end position="161"/>
    </location>
</feature>
<dbReference type="RefSeq" id="WP_038604099.1">
    <property type="nucleotide sequence ID" value="NZ_CP008944.1"/>
</dbReference>
<feature type="transmembrane region" description="Helical" evidence="1">
    <location>
        <begin position="6"/>
        <end position="26"/>
    </location>
</feature>
<accession>A0ABM5QL09</accession>
<dbReference type="EMBL" id="CP008944">
    <property type="protein sequence ID" value="AIG63469.1"/>
    <property type="molecule type" value="Genomic_DNA"/>
</dbReference>
<feature type="transmembrane region" description="Helical" evidence="1">
    <location>
        <begin position="266"/>
        <end position="284"/>
    </location>
</feature>
<dbReference type="PANTHER" id="PTHR40761:SF1">
    <property type="entry name" value="CONSERVED INTEGRAL MEMBRANE ALANINE VALINE AND LEUCINE RICH PROTEIN-RELATED"/>
    <property type="match status" value="1"/>
</dbReference>
<keyword evidence="1" id="KW-0472">Membrane</keyword>
<keyword evidence="3" id="KW-1185">Reference proteome</keyword>
<gene>
    <name evidence="2" type="ORF">CATYP_00855</name>
</gene>
<dbReference type="NCBIfam" id="NF038012">
    <property type="entry name" value="DMT_1"/>
    <property type="match status" value="1"/>
</dbReference>
<evidence type="ECO:0000256" key="1">
    <source>
        <dbReference type="SAM" id="Phobius"/>
    </source>
</evidence>
<sequence>MGVQSFLYNGLAIFFALASALTLAWGTVVRHRIAKSAPDDGSLKGSPLVRAISDPLWWAGTGTALLGYGLQLIALGFGTLLVVQPILVLSLMFTLPLAARYDNRRISKSQMAWAALLTVAVAVLVILGKPAPGDPQPPFSRWVGPLVVGVLGVVVVFRLAYRLLRGSRALVLGLVTGAIFGYVAVFSKSVVDIAVHALIPQVLVSWQFYALIAGAALGTAVQQYSFSAGPLKNSLPAMTIGEPITAFTLGYLILGEQFQVNSVLGWLAMGTALVAMILATVALSRSSVER</sequence>
<feature type="transmembrane region" description="Helical" evidence="1">
    <location>
        <begin position="168"/>
        <end position="186"/>
    </location>
</feature>
<feature type="transmembrane region" description="Helical" evidence="1">
    <location>
        <begin position="233"/>
        <end position="254"/>
    </location>
</feature>
<keyword evidence="1" id="KW-1133">Transmembrane helix</keyword>
<dbReference type="PANTHER" id="PTHR40761">
    <property type="entry name" value="CONSERVED INTEGRAL MEMBRANE ALANINE VALINE AND LEUCINE RICH PROTEIN-RELATED"/>
    <property type="match status" value="1"/>
</dbReference>
<evidence type="ECO:0000313" key="2">
    <source>
        <dbReference type="EMBL" id="AIG63469.1"/>
    </source>
</evidence>
<keyword evidence="1" id="KW-0812">Transmembrane</keyword>
<protein>
    <submittedName>
        <fullName evidence="2">Membrane protein</fullName>
    </submittedName>
</protein>